<evidence type="ECO:0000256" key="1">
    <source>
        <dbReference type="ARBA" id="ARBA00022468"/>
    </source>
</evidence>
<dbReference type="AlphaFoldDB" id="A0A3P7M1U3"/>
<dbReference type="InterPro" id="IPR035969">
    <property type="entry name" value="Rab-GAP_TBC_sf"/>
</dbReference>
<dbReference type="PANTHER" id="PTHR47219">
    <property type="entry name" value="RAB GTPASE-ACTIVATING PROTEIN 1-LIKE"/>
    <property type="match status" value="1"/>
</dbReference>
<dbReference type="GO" id="GO:0005096">
    <property type="term" value="F:GTPase activator activity"/>
    <property type="evidence" value="ECO:0007669"/>
    <property type="project" value="UniProtKB-KW"/>
</dbReference>
<feature type="non-terminal residue" evidence="3">
    <location>
        <position position="143"/>
    </location>
</feature>
<sequence length="143" mass="16083">MLSGNGVVSSEITDSDLMVAWGGLISDWQAKLKALATAPNPSNPCQFDAAIQRDLPRTFPAHDFFKDRKGQEILFQLNRVYALYDEEVGYSQGISFIAAALLLHVKQAFCVLVKIMSNYGVRLLFTRNSDGLFRSLYQYERLV</sequence>
<dbReference type="EMBL" id="UYRU01070425">
    <property type="protein sequence ID" value="VDN19740.1"/>
    <property type="molecule type" value="Genomic_DNA"/>
</dbReference>
<dbReference type="Pfam" id="PF00566">
    <property type="entry name" value="RabGAP-TBC"/>
    <property type="match status" value="1"/>
</dbReference>
<dbReference type="GO" id="GO:0031267">
    <property type="term" value="F:small GTPase binding"/>
    <property type="evidence" value="ECO:0007669"/>
    <property type="project" value="TreeGrafter"/>
</dbReference>
<dbReference type="InterPro" id="IPR000195">
    <property type="entry name" value="Rab-GAP-TBC_dom"/>
</dbReference>
<name>A0A3P7M1U3_DIBLA</name>
<keyword evidence="4" id="KW-1185">Reference proteome</keyword>
<dbReference type="FunFam" id="1.10.8.270:FF:000001">
    <property type="entry name" value="TBC1 domain family member 1"/>
    <property type="match status" value="1"/>
</dbReference>
<dbReference type="SUPFAM" id="SSF47923">
    <property type="entry name" value="Ypt/Rab-GAP domain of gyp1p"/>
    <property type="match status" value="1"/>
</dbReference>
<evidence type="ECO:0000313" key="4">
    <source>
        <dbReference type="Proteomes" id="UP000281553"/>
    </source>
</evidence>
<evidence type="ECO:0000259" key="2">
    <source>
        <dbReference type="PROSITE" id="PS50086"/>
    </source>
</evidence>
<dbReference type="PANTHER" id="PTHR47219:SF9">
    <property type="entry name" value="GTPASE ACTIVATING PROTEIN AND CENTROSOME-ASSOCIATED, ISOFORM B"/>
    <property type="match status" value="1"/>
</dbReference>
<dbReference type="OrthoDB" id="295078at2759"/>
<keyword evidence="1" id="KW-0343">GTPase activation</keyword>
<reference evidence="3 4" key="1">
    <citation type="submission" date="2018-11" db="EMBL/GenBank/DDBJ databases">
        <authorList>
            <consortium name="Pathogen Informatics"/>
        </authorList>
    </citation>
    <scope>NUCLEOTIDE SEQUENCE [LARGE SCALE GENOMIC DNA]</scope>
</reference>
<dbReference type="Proteomes" id="UP000281553">
    <property type="component" value="Unassembled WGS sequence"/>
</dbReference>
<organism evidence="3 4">
    <name type="scientific">Dibothriocephalus latus</name>
    <name type="common">Fish tapeworm</name>
    <name type="synonym">Diphyllobothrium latum</name>
    <dbReference type="NCBI Taxonomy" id="60516"/>
    <lineage>
        <taxon>Eukaryota</taxon>
        <taxon>Metazoa</taxon>
        <taxon>Spiralia</taxon>
        <taxon>Lophotrochozoa</taxon>
        <taxon>Platyhelminthes</taxon>
        <taxon>Cestoda</taxon>
        <taxon>Eucestoda</taxon>
        <taxon>Diphyllobothriidea</taxon>
        <taxon>Diphyllobothriidae</taxon>
        <taxon>Dibothriocephalus</taxon>
    </lineage>
</organism>
<dbReference type="Gene3D" id="1.10.8.270">
    <property type="entry name" value="putative rabgap domain of human tbc1 domain family member 14 like domains"/>
    <property type="match status" value="1"/>
</dbReference>
<feature type="domain" description="Rab-GAP TBC" evidence="2">
    <location>
        <begin position="1"/>
        <end position="143"/>
    </location>
</feature>
<evidence type="ECO:0000313" key="3">
    <source>
        <dbReference type="EMBL" id="VDN19740.1"/>
    </source>
</evidence>
<protein>
    <recommendedName>
        <fullName evidence="2">Rab-GAP TBC domain-containing protein</fullName>
    </recommendedName>
</protein>
<accession>A0A3P7M1U3</accession>
<gene>
    <name evidence="3" type="ORF">DILT_LOCUS13479</name>
</gene>
<dbReference type="InterPro" id="IPR050302">
    <property type="entry name" value="Rab_GAP_TBC_domain"/>
</dbReference>
<proteinExistence type="predicted"/>
<dbReference type="PROSITE" id="PS50086">
    <property type="entry name" value="TBC_RABGAP"/>
    <property type="match status" value="1"/>
</dbReference>